<dbReference type="AlphaFoldDB" id="A0A8F5J9M7"/>
<evidence type="ECO:0000256" key="12">
    <source>
        <dbReference type="HAMAP-Rule" id="MF_01347"/>
    </source>
</evidence>
<dbReference type="FunFam" id="3.40.50.300:FF:000026">
    <property type="entry name" value="ATP synthase subunit beta"/>
    <property type="match status" value="1"/>
</dbReference>
<evidence type="ECO:0000256" key="6">
    <source>
        <dbReference type="ARBA" id="ARBA00022840"/>
    </source>
</evidence>
<evidence type="ECO:0000256" key="11">
    <source>
        <dbReference type="ARBA" id="ARBA00023310"/>
    </source>
</evidence>
<comment type="subunit">
    <text evidence="12 13">F-type ATPases have 2 components, CF(1) - the catalytic core - and CF(0) - the membrane proton channel. CF(1) has five subunits: alpha(3), beta(3), gamma(1), delta(1), epsilon(1). CF(0) has four main subunits: a(1), b(1), b'(1) and c(9-12).</text>
</comment>
<dbReference type="GO" id="GO:0005524">
    <property type="term" value="F:ATP binding"/>
    <property type="evidence" value="ECO:0007669"/>
    <property type="project" value="UniProtKB-UniRule"/>
</dbReference>
<evidence type="ECO:0000256" key="2">
    <source>
        <dbReference type="ARBA" id="ARBA00008936"/>
    </source>
</evidence>
<dbReference type="InterPro" id="IPR055190">
    <property type="entry name" value="ATP-synt_VA_C"/>
</dbReference>
<keyword evidence="7 12" id="KW-1278">Translocase</keyword>
<evidence type="ECO:0000256" key="8">
    <source>
        <dbReference type="ARBA" id="ARBA00023065"/>
    </source>
</evidence>
<gene>
    <name evidence="12 15" type="primary">atpB</name>
</gene>
<dbReference type="Pfam" id="PF00006">
    <property type="entry name" value="ATP-synt_ab"/>
    <property type="match status" value="1"/>
</dbReference>
<comment type="subcellular location">
    <subcellularLocation>
        <location evidence="1">Membrane</location>
    </subcellularLocation>
    <subcellularLocation>
        <location evidence="12">Plastid</location>
        <location evidence="12">Chloroplast thylakoid membrane</location>
        <topology evidence="12">Peripheral membrane protein</topology>
    </subcellularLocation>
</comment>
<dbReference type="Pfam" id="PF02874">
    <property type="entry name" value="ATP-synt_ab_N"/>
    <property type="match status" value="1"/>
</dbReference>
<dbReference type="Gene3D" id="2.40.10.170">
    <property type="match status" value="1"/>
</dbReference>
<keyword evidence="12" id="KW-0793">Thylakoid</keyword>
<evidence type="ECO:0000256" key="10">
    <source>
        <dbReference type="ARBA" id="ARBA00023196"/>
    </source>
</evidence>
<comment type="catalytic activity">
    <reaction evidence="12 13">
        <text>ATP + H2O + 4 H(+)(in) = ADP + phosphate + 5 H(+)(out)</text>
        <dbReference type="Rhea" id="RHEA:57720"/>
        <dbReference type="ChEBI" id="CHEBI:15377"/>
        <dbReference type="ChEBI" id="CHEBI:15378"/>
        <dbReference type="ChEBI" id="CHEBI:30616"/>
        <dbReference type="ChEBI" id="CHEBI:43474"/>
        <dbReference type="ChEBI" id="CHEBI:456216"/>
        <dbReference type="EC" id="7.1.2.2"/>
    </reaction>
</comment>
<sequence length="475" mass="51475">MVQTEKNIGFVSQIIGPVLDIEFPNGNLPPIYSAIKIETADGIGTIVEVQQLLGDNKVRAVSMRSTDGLKRGIEAVDLGTPICVPVGTTTLGRIFNVIGEPIDEQGDVSYDETLPIHRDAPAFTELETKPSIFETGIKVVDLLAPYRRGGKIGLFGGAGVGKTVLIMELINNIAKAHGGVSVFGGVGERTREGNDLYEEMKESGVINENNFSESKVALVYGQMNEPPGARMRVGLTALTMAEYFRDVNKQDVLLFIDNIFRFTQAGSEVSALLGRMPSAVGYQPTLATEMGALQERITSTTQGSITSIQAVYVPADDLTDPAPATTFAHLDATTVLSRNLAAKGIYPAVDPLDSTSTMLQPNIVSAEHYDMAETVKETLQRYKELQDIIAILGIDELSEEDRLTVARARKVERFLSQPFFVAEIFTGSPGKYVSLEQTIKGFSMVLTGELDDLPEQAFYLVGDIDEAIAKAETLK</sequence>
<dbReference type="PANTHER" id="PTHR15184">
    <property type="entry name" value="ATP SYNTHASE"/>
    <property type="match status" value="1"/>
</dbReference>
<keyword evidence="6 12" id="KW-0067">ATP-binding</keyword>
<dbReference type="InterPro" id="IPR005722">
    <property type="entry name" value="ATP_synth_F1_bsu"/>
</dbReference>
<dbReference type="InterPro" id="IPR024034">
    <property type="entry name" value="ATPase_F1/V1_b/a_C"/>
</dbReference>
<evidence type="ECO:0000256" key="3">
    <source>
        <dbReference type="ARBA" id="ARBA00022448"/>
    </source>
</evidence>
<dbReference type="InterPro" id="IPR000194">
    <property type="entry name" value="ATPase_F1/V1/A1_a/bsu_nucl-bd"/>
</dbReference>
<dbReference type="PANTHER" id="PTHR15184:SF71">
    <property type="entry name" value="ATP SYNTHASE SUBUNIT BETA, MITOCHONDRIAL"/>
    <property type="match status" value="1"/>
</dbReference>
<feature type="domain" description="AAA+ ATPase" evidence="14">
    <location>
        <begin position="148"/>
        <end position="340"/>
    </location>
</feature>
<keyword evidence="10 12" id="KW-0139">CF(1)</keyword>
<dbReference type="FunFam" id="1.10.1140.10:FF:000001">
    <property type="entry name" value="ATP synthase subunit beta"/>
    <property type="match status" value="1"/>
</dbReference>
<proteinExistence type="inferred from homology"/>
<dbReference type="SUPFAM" id="SSF52540">
    <property type="entry name" value="P-loop containing nucleoside triphosphate hydrolases"/>
    <property type="match status" value="1"/>
</dbReference>
<dbReference type="SUPFAM" id="SSF50615">
    <property type="entry name" value="N-terminal domain of alpha and beta subunits of F1 ATP synthase"/>
    <property type="match status" value="1"/>
</dbReference>
<keyword evidence="3 12" id="KW-0813">Transport</keyword>
<dbReference type="EC" id="7.1.2.2" evidence="12"/>
<name>A0A8F5J9M7_9STRA</name>
<dbReference type="InterPro" id="IPR036121">
    <property type="entry name" value="ATPase_F1/V1/A1_a/bsu_N_sf"/>
</dbReference>
<evidence type="ECO:0000313" key="15">
    <source>
        <dbReference type="EMBL" id="QXM17655.1"/>
    </source>
</evidence>
<dbReference type="InterPro" id="IPR003593">
    <property type="entry name" value="AAA+_ATPase"/>
</dbReference>
<dbReference type="GO" id="GO:0046933">
    <property type="term" value="F:proton-transporting ATP synthase activity, rotational mechanism"/>
    <property type="evidence" value="ECO:0007669"/>
    <property type="project" value="UniProtKB-UniRule"/>
</dbReference>
<evidence type="ECO:0000256" key="9">
    <source>
        <dbReference type="ARBA" id="ARBA00023136"/>
    </source>
</evidence>
<keyword evidence="15" id="KW-0150">Chloroplast</keyword>
<dbReference type="InterPro" id="IPR027417">
    <property type="entry name" value="P-loop_NTPase"/>
</dbReference>
<dbReference type="CDD" id="cd01133">
    <property type="entry name" value="F1-ATPase_beta_CD"/>
    <property type="match status" value="1"/>
</dbReference>
<dbReference type="Pfam" id="PF22919">
    <property type="entry name" value="ATP-synt_VA_C"/>
    <property type="match status" value="1"/>
</dbReference>
<dbReference type="CDD" id="cd18110">
    <property type="entry name" value="ATP-synt_F1_beta_C"/>
    <property type="match status" value="1"/>
</dbReference>
<keyword evidence="11 12" id="KW-0066">ATP synthesis</keyword>
<protein>
    <recommendedName>
        <fullName evidence="12">ATP synthase subunit beta, chloroplastic</fullName>
        <ecNumber evidence="12">7.1.2.2</ecNumber>
    </recommendedName>
    <alternativeName>
        <fullName evidence="12">ATP synthase F1 sector subunit beta</fullName>
    </alternativeName>
    <alternativeName>
        <fullName evidence="12">F-ATPase subunit beta</fullName>
    </alternativeName>
</protein>
<dbReference type="InterPro" id="IPR020003">
    <property type="entry name" value="ATPase_a/bsu_AS"/>
</dbReference>
<dbReference type="GO" id="GO:0042776">
    <property type="term" value="P:proton motive force-driven mitochondrial ATP synthesis"/>
    <property type="evidence" value="ECO:0007669"/>
    <property type="project" value="TreeGrafter"/>
</dbReference>
<dbReference type="InterPro" id="IPR004100">
    <property type="entry name" value="ATPase_F1/V1/A1_a/bsu_N"/>
</dbReference>
<keyword evidence="4 12" id="KW-0547">Nucleotide-binding</keyword>
<keyword evidence="5 12" id="KW-0375">Hydrogen ion transport</keyword>
<dbReference type="HAMAP" id="MF_01347">
    <property type="entry name" value="ATP_synth_beta_bact"/>
    <property type="match status" value="1"/>
</dbReference>
<organism evidence="15">
    <name type="scientific">Chaetoceros pseudocurvisetus</name>
    <dbReference type="NCBI Taxonomy" id="426637"/>
    <lineage>
        <taxon>Eukaryota</taxon>
        <taxon>Sar</taxon>
        <taxon>Stramenopiles</taxon>
        <taxon>Ochrophyta</taxon>
        <taxon>Bacillariophyta</taxon>
        <taxon>Coscinodiscophyceae</taxon>
        <taxon>Chaetocerotophycidae</taxon>
        <taxon>Chaetocerotales</taxon>
        <taxon>Chaetocerotaceae</taxon>
        <taxon>Chaetoceros</taxon>
    </lineage>
</organism>
<reference evidence="15" key="1">
    <citation type="submission" date="2021-03" db="EMBL/GenBank/DDBJ databases">
        <authorList>
            <person name="Xu Q."/>
            <person name="Chen N."/>
        </authorList>
    </citation>
    <scope>NUCLEOTIDE SEQUENCE</scope>
</reference>
<keyword evidence="8 12" id="KW-0406">Ion transport</keyword>
<dbReference type="SMART" id="SM00382">
    <property type="entry name" value="AAA"/>
    <property type="match status" value="1"/>
</dbReference>
<dbReference type="GO" id="GO:0009535">
    <property type="term" value="C:chloroplast thylakoid membrane"/>
    <property type="evidence" value="ECO:0007669"/>
    <property type="project" value="UniProtKB-SubCell"/>
</dbReference>
<evidence type="ECO:0000256" key="13">
    <source>
        <dbReference type="RuleBase" id="RU003553"/>
    </source>
</evidence>
<evidence type="ECO:0000256" key="7">
    <source>
        <dbReference type="ARBA" id="ARBA00022967"/>
    </source>
</evidence>
<evidence type="ECO:0000256" key="1">
    <source>
        <dbReference type="ARBA" id="ARBA00004370"/>
    </source>
</evidence>
<dbReference type="GO" id="GO:0045259">
    <property type="term" value="C:proton-transporting ATP synthase complex"/>
    <property type="evidence" value="ECO:0007669"/>
    <property type="project" value="UniProtKB-KW"/>
</dbReference>
<keyword evidence="15" id="KW-0934">Plastid</keyword>
<dbReference type="GO" id="GO:0005739">
    <property type="term" value="C:mitochondrion"/>
    <property type="evidence" value="ECO:0007669"/>
    <property type="project" value="GOC"/>
</dbReference>
<evidence type="ECO:0000259" key="14">
    <source>
        <dbReference type="SMART" id="SM00382"/>
    </source>
</evidence>
<accession>A0A8F5J9M7</accession>
<dbReference type="Gene3D" id="3.40.50.300">
    <property type="entry name" value="P-loop containing nucleotide triphosphate hydrolases"/>
    <property type="match status" value="1"/>
</dbReference>
<dbReference type="EMBL" id="MW845777">
    <property type="protein sequence ID" value="QXM17655.1"/>
    <property type="molecule type" value="Genomic_DNA"/>
</dbReference>
<dbReference type="PROSITE" id="PS00152">
    <property type="entry name" value="ATPASE_ALPHA_BETA"/>
    <property type="match status" value="1"/>
</dbReference>
<dbReference type="Gene3D" id="1.10.1140.10">
    <property type="entry name" value="Bovine Mitochondrial F1-atpase, Atp Synthase Beta Chain, Chain D, domain 3"/>
    <property type="match status" value="1"/>
</dbReference>
<comment type="similarity">
    <text evidence="2 12">Belongs to the ATPase alpha/beta chains family.</text>
</comment>
<comment type="function">
    <text evidence="12">Produces ATP from ADP in the presence of a proton gradient across the membrane. The catalytic sites are hosted primarily by the beta subunits.</text>
</comment>
<evidence type="ECO:0000256" key="4">
    <source>
        <dbReference type="ARBA" id="ARBA00022741"/>
    </source>
</evidence>
<feature type="binding site" evidence="12">
    <location>
        <begin position="156"/>
        <end position="163"/>
    </location>
    <ligand>
        <name>ATP</name>
        <dbReference type="ChEBI" id="CHEBI:30616"/>
    </ligand>
</feature>
<keyword evidence="9 12" id="KW-0472">Membrane</keyword>
<dbReference type="SUPFAM" id="SSF47917">
    <property type="entry name" value="C-terminal domain of alpha and beta subunits of F1 ATP synthase"/>
    <property type="match status" value="1"/>
</dbReference>
<dbReference type="CDD" id="cd18115">
    <property type="entry name" value="ATP-synt_F1_beta_N"/>
    <property type="match status" value="1"/>
</dbReference>
<geneLocation type="chloroplast" evidence="15"/>
<evidence type="ECO:0000256" key="5">
    <source>
        <dbReference type="ARBA" id="ARBA00022781"/>
    </source>
</evidence>
<dbReference type="NCBIfam" id="TIGR01039">
    <property type="entry name" value="atpD"/>
    <property type="match status" value="1"/>
</dbReference>
<dbReference type="InterPro" id="IPR050053">
    <property type="entry name" value="ATPase_alpha/beta_chains"/>
</dbReference>